<protein>
    <submittedName>
        <fullName evidence="2">Ribosome-binding factor A</fullName>
    </submittedName>
</protein>
<dbReference type="PANTHER" id="PTHR33515">
    <property type="entry name" value="RIBOSOME-BINDING FACTOR A, CHLOROPLASTIC-RELATED"/>
    <property type="match status" value="1"/>
</dbReference>
<dbReference type="EMBL" id="FWFS01000014">
    <property type="protein sequence ID" value="SLN68316.1"/>
    <property type="molecule type" value="Genomic_DNA"/>
</dbReference>
<evidence type="ECO:0000313" key="2">
    <source>
        <dbReference type="EMBL" id="SLN68316.1"/>
    </source>
</evidence>
<reference evidence="2 3" key="1">
    <citation type="submission" date="2017-03" db="EMBL/GenBank/DDBJ databases">
        <authorList>
            <person name="Afonso C.L."/>
            <person name="Miller P.J."/>
            <person name="Scott M.A."/>
            <person name="Spackman E."/>
            <person name="Goraichik I."/>
            <person name="Dimitrov K.M."/>
            <person name="Suarez D.L."/>
            <person name="Swayne D.E."/>
        </authorList>
    </citation>
    <scope>NUCLEOTIDE SEQUENCE [LARGE SCALE GENOMIC DNA]</scope>
    <source>
        <strain evidence="2 3">CECT 8620</strain>
    </source>
</reference>
<evidence type="ECO:0000256" key="1">
    <source>
        <dbReference type="ARBA" id="ARBA00022517"/>
    </source>
</evidence>
<evidence type="ECO:0000313" key="3">
    <source>
        <dbReference type="Proteomes" id="UP000193862"/>
    </source>
</evidence>
<sequence length="94" mass="10578">MSITVGEVRVSPDLSSATAYVLPLGGGDADLLLDALRRNRGEIRHHIAKALQIKHVPDLKFAVDDTFDRMDATRRMFADERVRRDLDTEGDEEE</sequence>
<dbReference type="PROSITE" id="PS01319">
    <property type="entry name" value="RBFA"/>
    <property type="match status" value="1"/>
</dbReference>
<organism evidence="2 3">
    <name type="scientific">Aquimixticola soesokkakensis</name>
    <dbReference type="NCBI Taxonomy" id="1519096"/>
    <lineage>
        <taxon>Bacteria</taxon>
        <taxon>Pseudomonadati</taxon>
        <taxon>Pseudomonadota</taxon>
        <taxon>Alphaproteobacteria</taxon>
        <taxon>Rhodobacterales</taxon>
        <taxon>Paracoccaceae</taxon>
        <taxon>Aquimixticola</taxon>
    </lineage>
</organism>
<dbReference type="InterPro" id="IPR023799">
    <property type="entry name" value="RbfA_dom_sf"/>
</dbReference>
<gene>
    <name evidence="2" type="primary">rbfA</name>
    <name evidence="2" type="ORF">AQS8620_03215</name>
</gene>
<dbReference type="Pfam" id="PF02033">
    <property type="entry name" value="RBFA"/>
    <property type="match status" value="1"/>
</dbReference>
<dbReference type="GO" id="GO:0006364">
    <property type="term" value="P:rRNA processing"/>
    <property type="evidence" value="ECO:0007669"/>
    <property type="project" value="InterPro"/>
</dbReference>
<dbReference type="PANTHER" id="PTHR33515:SF1">
    <property type="entry name" value="RIBOSOME-BINDING FACTOR A, CHLOROPLASTIC-RELATED"/>
    <property type="match status" value="1"/>
</dbReference>
<dbReference type="Gene3D" id="3.30.300.20">
    <property type="match status" value="1"/>
</dbReference>
<proteinExistence type="predicted"/>
<dbReference type="GO" id="GO:0043024">
    <property type="term" value="F:ribosomal small subunit binding"/>
    <property type="evidence" value="ECO:0007669"/>
    <property type="project" value="TreeGrafter"/>
</dbReference>
<keyword evidence="3" id="KW-1185">Reference proteome</keyword>
<dbReference type="InterPro" id="IPR015946">
    <property type="entry name" value="KH_dom-like_a/b"/>
</dbReference>
<dbReference type="GO" id="GO:0005829">
    <property type="term" value="C:cytosol"/>
    <property type="evidence" value="ECO:0007669"/>
    <property type="project" value="TreeGrafter"/>
</dbReference>
<dbReference type="InterPro" id="IPR020053">
    <property type="entry name" value="Ribosome-bd_factorA_CS"/>
</dbReference>
<dbReference type="InterPro" id="IPR000238">
    <property type="entry name" value="RbfA"/>
</dbReference>
<dbReference type="AlphaFoldDB" id="A0A1Y5TS33"/>
<name>A0A1Y5TS33_9RHOB</name>
<dbReference type="Proteomes" id="UP000193862">
    <property type="component" value="Unassembled WGS sequence"/>
</dbReference>
<dbReference type="SUPFAM" id="SSF89919">
    <property type="entry name" value="Ribosome-binding factor A, RbfA"/>
    <property type="match status" value="1"/>
</dbReference>
<keyword evidence="1" id="KW-0690">Ribosome biogenesis</keyword>
<accession>A0A1Y5TS33</accession>